<keyword evidence="6" id="KW-0479">Metal-binding</keyword>
<dbReference type="GO" id="GO:0046872">
    <property type="term" value="F:metal ion binding"/>
    <property type="evidence" value="ECO:0007669"/>
    <property type="project" value="UniProtKB-KW"/>
</dbReference>
<evidence type="ECO:0000256" key="1">
    <source>
        <dbReference type="ARBA" id="ARBA00001971"/>
    </source>
</evidence>
<keyword evidence="8" id="KW-0408">Iron</keyword>
<dbReference type="GO" id="GO:0042744">
    <property type="term" value="P:hydrogen peroxide catabolic process"/>
    <property type="evidence" value="ECO:0007669"/>
    <property type="project" value="UniProtKB-KW"/>
</dbReference>
<dbReference type="InterPro" id="IPR018028">
    <property type="entry name" value="Catalase"/>
</dbReference>
<dbReference type="PRINTS" id="PR00067">
    <property type="entry name" value="CATALASE"/>
</dbReference>
<keyword evidence="4" id="KW-0575">Peroxidase</keyword>
<evidence type="ECO:0000256" key="8">
    <source>
        <dbReference type="ARBA" id="ARBA00023004"/>
    </source>
</evidence>
<evidence type="ECO:0000256" key="5">
    <source>
        <dbReference type="ARBA" id="ARBA00022617"/>
    </source>
</evidence>
<protein>
    <recommendedName>
        <fullName evidence="3">catalase</fullName>
        <ecNumber evidence="3">1.11.1.6</ecNumber>
    </recommendedName>
</protein>
<dbReference type="GO" id="GO:0020037">
    <property type="term" value="F:heme binding"/>
    <property type="evidence" value="ECO:0007669"/>
    <property type="project" value="InterPro"/>
</dbReference>
<proteinExistence type="inferred from homology"/>
<organism evidence="11 12">
    <name type="scientific">Rhodotorula toruloides</name>
    <name type="common">Yeast</name>
    <name type="synonym">Rhodosporidium toruloides</name>
    <dbReference type="NCBI Taxonomy" id="5286"/>
    <lineage>
        <taxon>Eukaryota</taxon>
        <taxon>Fungi</taxon>
        <taxon>Dikarya</taxon>
        <taxon>Basidiomycota</taxon>
        <taxon>Pucciniomycotina</taxon>
        <taxon>Microbotryomycetes</taxon>
        <taxon>Sporidiobolales</taxon>
        <taxon>Sporidiobolaceae</taxon>
        <taxon>Rhodotorula</taxon>
    </lineage>
</organism>
<sequence>MEAGWCVGRLISEEQELTFDFDILDCTKLVPEELVPITWVGTMELNCNPVRRRRTQTRRFRSTDLLLLPQTNYFAETEQVAFCTSNIVPGMSYSNDPMLQLRNFSYFDTQISRLGGVNFNELPIKRSVCRAVRLALQCWYDAGAVE</sequence>
<comment type="similarity">
    <text evidence="2">Belongs to the catalase family.</text>
</comment>
<dbReference type="GO" id="GO:0004096">
    <property type="term" value="F:catalase activity"/>
    <property type="evidence" value="ECO:0007669"/>
    <property type="project" value="UniProtKB-EC"/>
</dbReference>
<evidence type="ECO:0000256" key="2">
    <source>
        <dbReference type="ARBA" id="ARBA00005329"/>
    </source>
</evidence>
<accession>A0A0K3CI76</accession>
<evidence type="ECO:0000313" key="12">
    <source>
        <dbReference type="Proteomes" id="UP000199069"/>
    </source>
</evidence>
<dbReference type="Gene3D" id="2.40.180.10">
    <property type="entry name" value="Catalase core domain"/>
    <property type="match status" value="1"/>
</dbReference>
<feature type="domain" description="Catalase core" evidence="10">
    <location>
        <begin position="71"/>
        <end position="130"/>
    </location>
</feature>
<dbReference type="InterPro" id="IPR002226">
    <property type="entry name" value="Catalase_haem_BS"/>
</dbReference>
<keyword evidence="9" id="KW-0376">Hydrogen peroxide</keyword>
<dbReference type="EMBL" id="CWKI01000010">
    <property type="protein sequence ID" value="CTR09344.1"/>
    <property type="molecule type" value="Genomic_DNA"/>
</dbReference>
<evidence type="ECO:0000256" key="7">
    <source>
        <dbReference type="ARBA" id="ARBA00023002"/>
    </source>
</evidence>
<dbReference type="InterPro" id="IPR020835">
    <property type="entry name" value="Catalase_sf"/>
</dbReference>
<evidence type="ECO:0000256" key="3">
    <source>
        <dbReference type="ARBA" id="ARBA00012314"/>
    </source>
</evidence>
<name>A0A0K3CI76_RHOTO</name>
<evidence type="ECO:0000259" key="10">
    <source>
        <dbReference type="Pfam" id="PF00199"/>
    </source>
</evidence>
<feature type="domain" description="Catalase core" evidence="10">
    <location>
        <begin position="10"/>
        <end position="49"/>
    </location>
</feature>
<feature type="non-terminal residue" evidence="11">
    <location>
        <position position="146"/>
    </location>
</feature>
<evidence type="ECO:0000256" key="6">
    <source>
        <dbReference type="ARBA" id="ARBA00022723"/>
    </source>
</evidence>
<dbReference type="STRING" id="5286.A0A0K3CI76"/>
<dbReference type="SUPFAM" id="SSF56634">
    <property type="entry name" value="Heme-dependent catalase-like"/>
    <property type="match status" value="1"/>
</dbReference>
<evidence type="ECO:0000256" key="9">
    <source>
        <dbReference type="ARBA" id="ARBA00023324"/>
    </source>
</evidence>
<dbReference type="EC" id="1.11.1.6" evidence="3"/>
<dbReference type="Proteomes" id="UP000199069">
    <property type="component" value="Unassembled WGS sequence"/>
</dbReference>
<dbReference type="GO" id="GO:0006979">
    <property type="term" value="P:response to oxidative stress"/>
    <property type="evidence" value="ECO:0007669"/>
    <property type="project" value="InterPro"/>
</dbReference>
<dbReference type="PANTHER" id="PTHR42821">
    <property type="entry name" value="CATALASE"/>
    <property type="match status" value="1"/>
</dbReference>
<keyword evidence="5" id="KW-0349">Heme</keyword>
<keyword evidence="7" id="KW-0560">Oxidoreductase</keyword>
<keyword evidence="12" id="KW-1185">Reference proteome</keyword>
<dbReference type="PANTHER" id="PTHR42821:SF1">
    <property type="entry name" value="CATALASE-B"/>
    <property type="match status" value="1"/>
</dbReference>
<dbReference type="PROSITE" id="PS00437">
    <property type="entry name" value="CATALASE_1"/>
    <property type="match status" value="1"/>
</dbReference>
<dbReference type="Pfam" id="PF00199">
    <property type="entry name" value="Catalase"/>
    <property type="match status" value="2"/>
</dbReference>
<dbReference type="InterPro" id="IPR024712">
    <property type="entry name" value="Catalase_clade2"/>
</dbReference>
<dbReference type="InterPro" id="IPR011614">
    <property type="entry name" value="Catalase_core"/>
</dbReference>
<gene>
    <name evidence="11" type="primary">FGENESH: predicted gene_10.42</name>
    <name evidence="11" type="ORF">BN2166_0052050</name>
</gene>
<dbReference type="GO" id="GO:0005829">
    <property type="term" value="C:cytosol"/>
    <property type="evidence" value="ECO:0007669"/>
    <property type="project" value="TreeGrafter"/>
</dbReference>
<evidence type="ECO:0000313" key="11">
    <source>
        <dbReference type="EMBL" id="CTR09344.1"/>
    </source>
</evidence>
<dbReference type="PROSITE" id="PS51402">
    <property type="entry name" value="CATALASE_3"/>
    <property type="match status" value="1"/>
</dbReference>
<evidence type="ECO:0000256" key="4">
    <source>
        <dbReference type="ARBA" id="ARBA00022559"/>
    </source>
</evidence>
<dbReference type="AlphaFoldDB" id="A0A0K3CI76"/>
<reference evidence="11 12" key="1">
    <citation type="submission" date="2015-07" db="EMBL/GenBank/DDBJ databases">
        <authorList>
            <person name="Cajimat M.N.B."/>
            <person name="Milazzo M.L."/>
            <person name="Fulhorst C.F."/>
        </authorList>
    </citation>
    <scope>NUCLEOTIDE SEQUENCE [LARGE SCALE GENOMIC DNA]</scope>
    <source>
        <strain evidence="11">Single colony</strain>
    </source>
</reference>
<comment type="cofactor">
    <cofactor evidence="1">
        <name>heme</name>
        <dbReference type="ChEBI" id="CHEBI:30413"/>
    </cofactor>
</comment>